<name>A0ABT4U4X2_9ACTN</name>
<keyword evidence="2" id="KW-1185">Reference proteome</keyword>
<dbReference type="Pfam" id="PF01663">
    <property type="entry name" value="Phosphodiest"/>
    <property type="match status" value="1"/>
</dbReference>
<accession>A0ABT4U4X2</accession>
<dbReference type="PANTHER" id="PTHR10151">
    <property type="entry name" value="ECTONUCLEOTIDE PYROPHOSPHATASE/PHOSPHODIESTERASE"/>
    <property type="match status" value="1"/>
</dbReference>
<reference evidence="1 2" key="1">
    <citation type="submission" date="2023-01" db="EMBL/GenBank/DDBJ databases">
        <title>Draft genome sequence of Nocardiopsis sp. RSe5-2 isolated from halophytes.</title>
        <authorList>
            <person name="Duangmal K."/>
            <person name="Chantavorakit T."/>
        </authorList>
    </citation>
    <scope>NUCLEOTIDE SEQUENCE [LARGE SCALE GENOMIC DNA]</scope>
    <source>
        <strain evidence="1 2">RSe5-2</strain>
    </source>
</reference>
<dbReference type="PANTHER" id="PTHR10151:SF120">
    <property type="entry name" value="BIS(5'-ADENOSYL)-TRIPHOSPHATASE"/>
    <property type="match status" value="1"/>
</dbReference>
<comment type="caution">
    <text evidence="1">The sequence shown here is derived from an EMBL/GenBank/DDBJ whole genome shotgun (WGS) entry which is preliminary data.</text>
</comment>
<organism evidence="1 2">
    <name type="scientific">Nocardiopsis endophytica</name>
    <dbReference type="NCBI Taxonomy" id="3018445"/>
    <lineage>
        <taxon>Bacteria</taxon>
        <taxon>Bacillati</taxon>
        <taxon>Actinomycetota</taxon>
        <taxon>Actinomycetes</taxon>
        <taxon>Streptosporangiales</taxon>
        <taxon>Nocardiopsidaceae</taxon>
        <taxon>Nocardiopsis</taxon>
    </lineage>
</organism>
<dbReference type="SUPFAM" id="SSF53649">
    <property type="entry name" value="Alkaline phosphatase-like"/>
    <property type="match status" value="1"/>
</dbReference>
<evidence type="ECO:0000313" key="1">
    <source>
        <dbReference type="EMBL" id="MDA2811987.1"/>
    </source>
</evidence>
<dbReference type="InterPro" id="IPR017850">
    <property type="entry name" value="Alkaline_phosphatase_core_sf"/>
</dbReference>
<dbReference type="Proteomes" id="UP001527866">
    <property type="component" value="Unassembled WGS sequence"/>
</dbReference>
<dbReference type="RefSeq" id="WP_270686436.1">
    <property type="nucleotide sequence ID" value="NZ_JAQFWQ010000039.1"/>
</dbReference>
<protein>
    <submittedName>
        <fullName evidence="1">Alkaline phosphatase family protein</fullName>
    </submittedName>
</protein>
<gene>
    <name evidence="1" type="ORF">O4J56_15195</name>
</gene>
<sequence>MTTPFDAPGYGTGSLADLAPSVLASLGVDGEPGVLGLPPARRACVLLVDGLGWEALLAHRERAPFLSSLIGGSAPITAGFPTTTATSLTSFGTGLAPGHHGIVGYKVAVPGEDTVLNQLRWDADVDPESWQPRTTVYQRAERAGVATGYVAAGAYEGSGLSRASARGSRYLPANDITELAVRAGAAMSTGERSLVFVYHADLDAYGHMFGMDSDYWRLHLGHVDRLAEQVAEALPPDAALYVTADHGMVDTGPGCRIDVEADPDLVRGVRVLAGEARVRQVYTVPGAAGDVRDAWAERLEGRARVMTREEAVAAGLFGSVDDGVRERIGDVLAVATGSCALVAPRAEPVESALVGQHGSLTPEELRVPLLRYTTIGE</sequence>
<dbReference type="EMBL" id="JAQFWQ010000039">
    <property type="protein sequence ID" value="MDA2811987.1"/>
    <property type="molecule type" value="Genomic_DNA"/>
</dbReference>
<dbReference type="Gene3D" id="3.40.720.10">
    <property type="entry name" value="Alkaline Phosphatase, subunit A"/>
    <property type="match status" value="1"/>
</dbReference>
<evidence type="ECO:0000313" key="2">
    <source>
        <dbReference type="Proteomes" id="UP001527866"/>
    </source>
</evidence>
<proteinExistence type="predicted"/>
<dbReference type="InterPro" id="IPR002591">
    <property type="entry name" value="Phosphodiest/P_Trfase"/>
</dbReference>